<comment type="caution">
    <text evidence="1">The sequence shown here is derived from an EMBL/GenBank/DDBJ whole genome shotgun (WGS) entry which is preliminary data.</text>
</comment>
<keyword evidence="2" id="KW-1185">Reference proteome</keyword>
<evidence type="ECO:0000313" key="1">
    <source>
        <dbReference type="EMBL" id="GMI44455.1"/>
    </source>
</evidence>
<protein>
    <submittedName>
        <fullName evidence="1">Uncharacterized protein</fullName>
    </submittedName>
</protein>
<proteinExistence type="predicted"/>
<name>A0A9W7LAZ1_9STRA</name>
<reference evidence="2" key="1">
    <citation type="journal article" date="2023" name="Commun. Biol.">
        <title>Genome analysis of Parmales, the sister group of diatoms, reveals the evolutionary specialization of diatoms from phago-mixotrophs to photoautotrophs.</title>
        <authorList>
            <person name="Ban H."/>
            <person name="Sato S."/>
            <person name="Yoshikawa S."/>
            <person name="Yamada K."/>
            <person name="Nakamura Y."/>
            <person name="Ichinomiya M."/>
            <person name="Sato N."/>
            <person name="Blanc-Mathieu R."/>
            <person name="Endo H."/>
            <person name="Kuwata A."/>
            <person name="Ogata H."/>
        </authorList>
    </citation>
    <scope>NUCLEOTIDE SEQUENCE [LARGE SCALE GENOMIC DNA]</scope>
</reference>
<sequence length="423" mass="45556">MNSFLVTTPILDYTRQNQDDGATLHLRVVPTIHVGTDSYYEKISSLLTSPLSPPLSSSSSPTVLMELIVPSELKSPTSYPGVHTLNAPVTSRTGSRSWMGWVNQVDALSFQNREKWFIADLPTEAIRPSSGTEDNQLPSLPRLSNLPPSTSSNFIGPTFFLSGQAAFRSLRFLSGLLLPSPELWVCVWDWINVQSSLSRRSSRSAVGVLEGGSNLGRGNTFVSLINSLRSGAPKGVGGVGGVYLAVTYNIIAQGLIATGGDVDKAGRAENMVEERNVNLVECVERVVEGGERDVRVGYGVSHVGGIDELLRERGWKRRKEGVIKVLELGDTTTKEESEGEGLEGGVSPTSFFSGSSSLLPRTRAITLAGPLPVLAAFLYLLIGGLDYAGLVSDTMEGKWTEIVIYAGRHAAMYYGLGKLVDYA</sequence>
<dbReference type="Proteomes" id="UP001165065">
    <property type="component" value="Unassembled WGS sequence"/>
</dbReference>
<evidence type="ECO:0000313" key="2">
    <source>
        <dbReference type="Proteomes" id="UP001165065"/>
    </source>
</evidence>
<dbReference type="EMBL" id="BRYA01000217">
    <property type="protein sequence ID" value="GMI44455.1"/>
    <property type="molecule type" value="Genomic_DNA"/>
</dbReference>
<organism evidence="1 2">
    <name type="scientific">Triparma columacea</name>
    <dbReference type="NCBI Taxonomy" id="722753"/>
    <lineage>
        <taxon>Eukaryota</taxon>
        <taxon>Sar</taxon>
        <taxon>Stramenopiles</taxon>
        <taxon>Ochrophyta</taxon>
        <taxon>Bolidophyceae</taxon>
        <taxon>Parmales</taxon>
        <taxon>Triparmaceae</taxon>
        <taxon>Triparma</taxon>
    </lineage>
</organism>
<dbReference type="AlphaFoldDB" id="A0A9W7LAZ1"/>
<gene>
    <name evidence="1" type="ORF">TrCOL_g1794</name>
</gene>
<accession>A0A9W7LAZ1</accession>